<feature type="compositionally biased region" description="Low complexity" evidence="1">
    <location>
        <begin position="315"/>
        <end position="337"/>
    </location>
</feature>
<feature type="compositionally biased region" description="Polar residues" evidence="1">
    <location>
        <begin position="53"/>
        <end position="73"/>
    </location>
</feature>
<gene>
    <name evidence="2" type="ORF">Agabi119p4_1370</name>
</gene>
<evidence type="ECO:0000313" key="3">
    <source>
        <dbReference type="Proteomes" id="UP000629468"/>
    </source>
</evidence>
<feature type="region of interest" description="Disordered" evidence="1">
    <location>
        <begin position="315"/>
        <end position="338"/>
    </location>
</feature>
<feature type="compositionally biased region" description="Polar residues" evidence="1">
    <location>
        <begin position="1"/>
        <end position="17"/>
    </location>
</feature>
<sequence length="540" mass="58872">MLTSLVTGPTLAPNTCSAGLISPTLPSLPLRKPKRDFVPSTSPEPLFQPDPTSPSAVSTGNPLPTSPSILSTGNPPPTPENVVPSITPPSLSNSSSSEENVPFARNMAAFKLESGISLQPGLLPTLPHTTSNQIDAIFCDDLDVAITSYFNGLSKPVDEKLWFSRSMGIFTACPPLYNWILSQMADLKDKPWSYFMDSLRARYLQSDWHETLRMEMKRHLMDESDNFMIWIESLISLNNRLCGTPSHFLDTEFITSIGSNVCRPLWKTACKETLYDTKKYTTLAAWLTAMNDLEETRLAEIECVDSRILLKTQASAQASTQSSQRSSNRSSSNTSRTPLVPSTIAWVHPYYSTRQAGNCIPVSATARSFFTPGSSIPAPPKLSSEERQILDDNGGCKKCRRVQAGHEIKRCNNDVPSGDGYKPVAYKLTSPSSSTDKSSSTTQPKRSLQSTSSDQSNKKFKSINAVHDTSDDDSDLAVAAYVQDVDTSDESFTIPSFLVSSTSRRPGGKPLESSTFHSASSSSMNDSNLAAPTHADLTLP</sequence>
<comment type="caution">
    <text evidence="2">The sequence shown here is derived from an EMBL/GenBank/DDBJ whole genome shotgun (WGS) entry which is preliminary data.</text>
</comment>
<protein>
    <submittedName>
        <fullName evidence="2">Uncharacterized protein</fullName>
    </submittedName>
</protein>
<feature type="region of interest" description="Disordered" evidence="1">
    <location>
        <begin position="493"/>
        <end position="540"/>
    </location>
</feature>
<dbReference type="Proteomes" id="UP000629468">
    <property type="component" value="Unassembled WGS sequence"/>
</dbReference>
<feature type="compositionally biased region" description="Polar residues" evidence="1">
    <location>
        <begin position="443"/>
        <end position="455"/>
    </location>
</feature>
<accession>A0A8H7FCA8</accession>
<feature type="compositionally biased region" description="Low complexity" evidence="1">
    <location>
        <begin position="513"/>
        <end position="531"/>
    </location>
</feature>
<feature type="compositionally biased region" description="Low complexity" evidence="1">
    <location>
        <begin position="429"/>
        <end position="442"/>
    </location>
</feature>
<feature type="region of interest" description="Disordered" evidence="1">
    <location>
        <begin position="412"/>
        <end position="459"/>
    </location>
</feature>
<dbReference type="EMBL" id="JABXXO010000001">
    <property type="protein sequence ID" value="KAF7785205.1"/>
    <property type="molecule type" value="Genomic_DNA"/>
</dbReference>
<feature type="compositionally biased region" description="Low complexity" evidence="1">
    <location>
        <begin position="84"/>
        <end position="97"/>
    </location>
</feature>
<name>A0A8H7FCA8_AGABI</name>
<dbReference type="AlphaFoldDB" id="A0A8H7FCA8"/>
<feature type="compositionally biased region" description="Polar residues" evidence="1">
    <location>
        <begin position="493"/>
        <end position="504"/>
    </location>
</feature>
<feature type="region of interest" description="Disordered" evidence="1">
    <location>
        <begin position="1"/>
        <end position="98"/>
    </location>
</feature>
<evidence type="ECO:0000313" key="2">
    <source>
        <dbReference type="EMBL" id="KAF7785205.1"/>
    </source>
</evidence>
<evidence type="ECO:0000256" key="1">
    <source>
        <dbReference type="SAM" id="MobiDB-lite"/>
    </source>
</evidence>
<proteinExistence type="predicted"/>
<reference evidence="2 3" key="1">
    <citation type="journal article" name="Sci. Rep.">
        <title>Telomere-to-telomere assembled and centromere annotated genomes of the two main subspecies of the button mushroom Agaricus bisporus reveal especially polymorphic chromosome ends.</title>
        <authorList>
            <person name="Sonnenberg A.S.M."/>
            <person name="Sedaghat-Telgerd N."/>
            <person name="Lavrijssen B."/>
            <person name="Ohm R.A."/>
            <person name="Hendrickx P.M."/>
            <person name="Scholtmeijer K."/>
            <person name="Baars J.J.P."/>
            <person name="van Peer A."/>
        </authorList>
    </citation>
    <scope>NUCLEOTIDE SEQUENCE [LARGE SCALE GENOMIC DNA]</scope>
    <source>
        <strain evidence="2 3">H119_p4</strain>
    </source>
</reference>
<organism evidence="2 3">
    <name type="scientific">Agaricus bisporus var. burnettii</name>
    <dbReference type="NCBI Taxonomy" id="192524"/>
    <lineage>
        <taxon>Eukaryota</taxon>
        <taxon>Fungi</taxon>
        <taxon>Dikarya</taxon>
        <taxon>Basidiomycota</taxon>
        <taxon>Agaricomycotina</taxon>
        <taxon>Agaricomycetes</taxon>
        <taxon>Agaricomycetidae</taxon>
        <taxon>Agaricales</taxon>
        <taxon>Agaricineae</taxon>
        <taxon>Agaricaceae</taxon>
        <taxon>Agaricus</taxon>
    </lineage>
</organism>